<dbReference type="EMBL" id="AMQM01007545">
    <property type="status" value="NOT_ANNOTATED_CDS"/>
    <property type="molecule type" value="Genomic_DNA"/>
</dbReference>
<accession>T1FGW4</accession>
<dbReference type="GO" id="GO:0060271">
    <property type="term" value="P:cilium assembly"/>
    <property type="evidence" value="ECO:0000318"/>
    <property type="project" value="GO_Central"/>
</dbReference>
<dbReference type="GeneID" id="20208063"/>
<evidence type="ECO:0000256" key="2">
    <source>
        <dbReference type="ARBA" id="ARBA00007209"/>
    </source>
</evidence>
<sequence>MSNCVKSSDQFTYAEWKANQMNVLLGAELDRASAERLTNETKRYIDEMRQASQHSDQRAEFSQERRMEEVRYWQNELNMKLDQIKLAINDLSSIDRRLDKAMDSIKENCHIVHKCLEARKRRKRIYLVYDPAEKQLCKEREIIEGVLALHCKTKSQVNDQLRLLRKLRHDIEKDVLMKLTNFDVEMESSEIRAKKAAIAAYNYDPNCEGAELCPCKLEGHCCQKTKKPGGLSSISDWLTQVKSVHTEAEKQRQNAANLTSIADSSLKQTKDDLQNIKVATDDAFRERIYELRDHKAKMEDHLQKVVKQIQEMETTSQSLINEINIYTKKLTFEQSKIQPLQNCPQNLLDSEEVLVTNYCTNKGNVEKLKDNLACVQCSLKSLQCRKVEVESDLKLCTEALTIDDYECLPMRQSIKYFLY</sequence>
<evidence type="ECO:0000256" key="11">
    <source>
        <dbReference type="SAM" id="Coils"/>
    </source>
</evidence>
<keyword evidence="4 10" id="KW-0282">Flagellum</keyword>
<dbReference type="GO" id="GO:0060294">
    <property type="term" value="P:cilium movement involved in cell motility"/>
    <property type="evidence" value="ECO:0000318"/>
    <property type="project" value="GO_Central"/>
</dbReference>
<keyword evidence="3" id="KW-0963">Cytoplasm</keyword>
<keyword evidence="8 10" id="KW-0966">Cell projection</keyword>
<dbReference type="STRING" id="6412.T1FGW4"/>
<reference evidence="14" key="1">
    <citation type="submission" date="2012-12" db="EMBL/GenBank/DDBJ databases">
        <authorList>
            <person name="Hellsten U."/>
            <person name="Grimwood J."/>
            <person name="Chapman J.A."/>
            <person name="Shapiro H."/>
            <person name="Aerts A."/>
            <person name="Otillar R.P."/>
            <person name="Terry A.Y."/>
            <person name="Boore J.L."/>
            <person name="Simakov O."/>
            <person name="Marletaz F."/>
            <person name="Cho S.-J."/>
            <person name="Edsinger-Gonzales E."/>
            <person name="Havlak P."/>
            <person name="Kuo D.-H."/>
            <person name="Larsson T."/>
            <person name="Lv J."/>
            <person name="Arendt D."/>
            <person name="Savage R."/>
            <person name="Osoegawa K."/>
            <person name="de Jong P."/>
            <person name="Lindberg D.R."/>
            <person name="Seaver E.C."/>
            <person name="Weisblat D.A."/>
            <person name="Putnam N.H."/>
            <person name="Grigoriev I.V."/>
            <person name="Rokhsar D.S."/>
        </authorList>
    </citation>
    <scope>NUCLEOTIDE SEQUENCE</scope>
</reference>
<organism evidence="13 14">
    <name type="scientific">Helobdella robusta</name>
    <name type="common">Californian leech</name>
    <dbReference type="NCBI Taxonomy" id="6412"/>
    <lineage>
        <taxon>Eukaryota</taxon>
        <taxon>Metazoa</taxon>
        <taxon>Spiralia</taxon>
        <taxon>Lophotrochozoa</taxon>
        <taxon>Annelida</taxon>
        <taxon>Clitellata</taxon>
        <taxon>Hirudinea</taxon>
        <taxon>Rhynchobdellida</taxon>
        <taxon>Glossiphoniidae</taxon>
        <taxon>Helobdella</taxon>
    </lineage>
</organism>
<feature type="coiled-coil region" evidence="11">
    <location>
        <begin position="295"/>
        <end position="329"/>
    </location>
</feature>
<dbReference type="CTD" id="20208063"/>
<dbReference type="PANTHER" id="PTHR19960:SF25">
    <property type="entry name" value="TEKTIN-1"/>
    <property type="match status" value="1"/>
</dbReference>
<reference evidence="13" key="3">
    <citation type="submission" date="2015-06" db="UniProtKB">
        <authorList>
            <consortium name="EnsemblMetazoa"/>
        </authorList>
    </citation>
    <scope>IDENTIFICATION</scope>
</reference>
<evidence type="ECO:0000313" key="13">
    <source>
        <dbReference type="EnsemblMetazoa" id="HelroP181329"/>
    </source>
</evidence>
<dbReference type="OrthoDB" id="10054259at2759"/>
<evidence type="ECO:0000256" key="5">
    <source>
        <dbReference type="ARBA" id="ARBA00023054"/>
    </source>
</evidence>
<evidence type="ECO:0000256" key="6">
    <source>
        <dbReference type="ARBA" id="ARBA00023069"/>
    </source>
</evidence>
<dbReference type="EMBL" id="KB097640">
    <property type="protein sequence ID" value="ESN92457.1"/>
    <property type="molecule type" value="Genomic_DNA"/>
</dbReference>
<dbReference type="Pfam" id="PF03148">
    <property type="entry name" value="Tektin"/>
    <property type="match status" value="1"/>
</dbReference>
<dbReference type="AlphaFoldDB" id="T1FGW4"/>
<comment type="subcellular location">
    <subcellularLocation>
        <location evidence="10">Cytoplasm</location>
        <location evidence="10">Cytoskeleton</location>
        <location evidence="10">Cilium axoneme</location>
    </subcellularLocation>
    <subcellularLocation>
        <location evidence="1">Cytoplasm</location>
        <location evidence="1">Cytoskeleton</location>
        <location evidence="1">Flagellum axoneme</location>
    </subcellularLocation>
</comment>
<keyword evidence="14" id="KW-1185">Reference proteome</keyword>
<dbReference type="InterPro" id="IPR048256">
    <property type="entry name" value="Tektin-like"/>
</dbReference>
<evidence type="ECO:0000256" key="3">
    <source>
        <dbReference type="ARBA" id="ARBA00022490"/>
    </source>
</evidence>
<keyword evidence="7" id="KW-0206">Cytoskeleton</keyword>
<proteinExistence type="inferred from homology"/>
<evidence type="ECO:0000256" key="8">
    <source>
        <dbReference type="ARBA" id="ARBA00023273"/>
    </source>
</evidence>
<dbReference type="GO" id="GO:0015630">
    <property type="term" value="C:microtubule cytoskeleton"/>
    <property type="evidence" value="ECO:0000318"/>
    <property type="project" value="GO_Central"/>
</dbReference>
<dbReference type="EnsemblMetazoa" id="HelroT181329">
    <property type="protein sequence ID" value="HelroP181329"/>
    <property type="gene ID" value="HelroG181329"/>
</dbReference>
<evidence type="ECO:0000256" key="4">
    <source>
        <dbReference type="ARBA" id="ARBA00022846"/>
    </source>
</evidence>
<gene>
    <name evidence="13" type="primary">20208063</name>
    <name evidence="12" type="ORF">HELRODRAFT_181329</name>
</gene>
<dbReference type="RefSeq" id="XP_009029392.1">
    <property type="nucleotide sequence ID" value="XM_009031144.1"/>
</dbReference>
<dbReference type="InParanoid" id="T1FGW4"/>
<reference evidence="12 14" key="2">
    <citation type="journal article" date="2013" name="Nature">
        <title>Insights into bilaterian evolution from three spiralian genomes.</title>
        <authorList>
            <person name="Simakov O."/>
            <person name="Marletaz F."/>
            <person name="Cho S.J."/>
            <person name="Edsinger-Gonzales E."/>
            <person name="Havlak P."/>
            <person name="Hellsten U."/>
            <person name="Kuo D.H."/>
            <person name="Larsson T."/>
            <person name="Lv J."/>
            <person name="Arendt D."/>
            <person name="Savage R."/>
            <person name="Osoegawa K."/>
            <person name="de Jong P."/>
            <person name="Grimwood J."/>
            <person name="Chapman J.A."/>
            <person name="Shapiro H."/>
            <person name="Aerts A."/>
            <person name="Otillar R.P."/>
            <person name="Terry A.Y."/>
            <person name="Boore J.L."/>
            <person name="Grigoriev I.V."/>
            <person name="Lindberg D.R."/>
            <person name="Seaver E.C."/>
            <person name="Weisblat D.A."/>
            <person name="Putnam N.H."/>
            <person name="Rokhsar D.S."/>
        </authorList>
    </citation>
    <scope>NUCLEOTIDE SEQUENCE</scope>
</reference>
<protein>
    <recommendedName>
        <fullName evidence="10">Tektin</fullName>
    </recommendedName>
</protein>
<evidence type="ECO:0000313" key="12">
    <source>
        <dbReference type="EMBL" id="ESN92457.1"/>
    </source>
</evidence>
<evidence type="ECO:0000313" key="14">
    <source>
        <dbReference type="Proteomes" id="UP000015101"/>
    </source>
</evidence>
<evidence type="ECO:0000256" key="10">
    <source>
        <dbReference type="RuleBase" id="RU367040"/>
    </source>
</evidence>
<dbReference type="PANTHER" id="PTHR19960">
    <property type="entry name" value="TEKTIN"/>
    <property type="match status" value="1"/>
</dbReference>
<dbReference type="HOGENOM" id="CLU_033588_2_2_1"/>
<dbReference type="eggNOG" id="KOG2685">
    <property type="taxonomic scope" value="Eukaryota"/>
</dbReference>
<keyword evidence="6 10" id="KW-0969">Cilium</keyword>
<dbReference type="GO" id="GO:0005930">
    <property type="term" value="C:axoneme"/>
    <property type="evidence" value="ECO:0007669"/>
    <property type="project" value="UniProtKB-SubCell"/>
</dbReference>
<comment type="similarity">
    <text evidence="2 10">Belongs to the tektin family.</text>
</comment>
<evidence type="ECO:0000256" key="7">
    <source>
        <dbReference type="ARBA" id="ARBA00023212"/>
    </source>
</evidence>
<evidence type="ECO:0000256" key="9">
    <source>
        <dbReference type="ARBA" id="ARBA00045224"/>
    </source>
</evidence>
<dbReference type="Proteomes" id="UP000015101">
    <property type="component" value="Unassembled WGS sequence"/>
</dbReference>
<keyword evidence="5 11" id="KW-0175">Coiled coil</keyword>
<comment type="function">
    <text evidence="9">Microtubule inner protein (MIP) part of the dynein-decorated doublet microtubules (DMTs) in cilia and flagellar axoneme. Forms filamentous polymers in the walls of ciliary and flagellar microtubules.</text>
</comment>
<dbReference type="OMA" id="IKENCHI"/>
<evidence type="ECO:0000256" key="1">
    <source>
        <dbReference type="ARBA" id="ARBA00004611"/>
    </source>
</evidence>
<name>T1FGW4_HELRO</name>
<dbReference type="KEGG" id="hro:HELRODRAFT_181329"/>
<dbReference type="InterPro" id="IPR000435">
    <property type="entry name" value="Tektins"/>
</dbReference>